<evidence type="ECO:0000313" key="2">
    <source>
        <dbReference type="Proteomes" id="UP000077202"/>
    </source>
</evidence>
<proteinExistence type="predicted"/>
<dbReference type="Proteomes" id="UP000077202">
    <property type="component" value="Unassembled WGS sequence"/>
</dbReference>
<comment type="caution">
    <text evidence="1">The sequence shown here is derived from an EMBL/GenBank/DDBJ whole genome shotgun (WGS) entry which is preliminary data.</text>
</comment>
<reference evidence="1" key="1">
    <citation type="submission" date="2016-03" db="EMBL/GenBank/DDBJ databases">
        <title>Mechanisms controlling the formation of the plant cell surface in tip-growing cells are functionally conserved among land plants.</title>
        <authorList>
            <person name="Honkanen S."/>
            <person name="Jones V.A."/>
            <person name="Morieri G."/>
            <person name="Champion C."/>
            <person name="Hetherington A.J."/>
            <person name="Kelly S."/>
            <person name="Saint-Marcoux D."/>
            <person name="Proust H."/>
            <person name="Prescott H."/>
            <person name="Dolan L."/>
        </authorList>
    </citation>
    <scope>NUCLEOTIDE SEQUENCE [LARGE SCALE GENOMIC DNA]</scope>
    <source>
        <tissue evidence="1">Whole gametophyte</tissue>
    </source>
</reference>
<name>A0A176VKI5_MARPO</name>
<keyword evidence="2" id="KW-1185">Reference proteome</keyword>
<sequence>MKLLVLEQKAELVASMGNASAASKRKAEAVCMHLMPLKLAGRLLEQDATRLDTVVQTLARLSKNFQNIPEVDASHVLESTFEVRSIQPIA</sequence>
<protein>
    <submittedName>
        <fullName evidence="1">Uncharacterized protein</fullName>
    </submittedName>
</protein>
<dbReference type="AlphaFoldDB" id="A0A176VKI5"/>
<accession>A0A176VKI5</accession>
<evidence type="ECO:0000313" key="1">
    <source>
        <dbReference type="EMBL" id="OAE20852.1"/>
    </source>
</evidence>
<gene>
    <name evidence="1" type="ORF">AXG93_4807s1000</name>
</gene>
<organism evidence="1 2">
    <name type="scientific">Marchantia polymorpha subsp. ruderalis</name>
    <dbReference type="NCBI Taxonomy" id="1480154"/>
    <lineage>
        <taxon>Eukaryota</taxon>
        <taxon>Viridiplantae</taxon>
        <taxon>Streptophyta</taxon>
        <taxon>Embryophyta</taxon>
        <taxon>Marchantiophyta</taxon>
        <taxon>Marchantiopsida</taxon>
        <taxon>Marchantiidae</taxon>
        <taxon>Marchantiales</taxon>
        <taxon>Marchantiaceae</taxon>
        <taxon>Marchantia</taxon>
    </lineage>
</organism>
<dbReference type="EMBL" id="LVLJ01003579">
    <property type="protein sequence ID" value="OAE20852.1"/>
    <property type="molecule type" value="Genomic_DNA"/>
</dbReference>